<feature type="region of interest" description="Disordered" evidence="1">
    <location>
        <begin position="1"/>
        <end position="39"/>
    </location>
</feature>
<dbReference type="Proteomes" id="UP000799767">
    <property type="component" value="Unassembled WGS sequence"/>
</dbReference>
<feature type="region of interest" description="Disordered" evidence="1">
    <location>
        <begin position="214"/>
        <end position="233"/>
    </location>
</feature>
<accession>A0A6A6Q8A0</accession>
<feature type="compositionally biased region" description="Low complexity" evidence="1">
    <location>
        <begin position="364"/>
        <end position="401"/>
    </location>
</feature>
<reference evidence="3" key="1">
    <citation type="journal article" date="2020" name="Stud. Mycol.">
        <title>101 Dothideomycetes genomes: a test case for predicting lifestyles and emergence of pathogens.</title>
        <authorList>
            <person name="Haridas S."/>
            <person name="Albert R."/>
            <person name="Binder M."/>
            <person name="Bloem J."/>
            <person name="Labutti K."/>
            <person name="Salamov A."/>
            <person name="Andreopoulos B."/>
            <person name="Baker S."/>
            <person name="Barry K."/>
            <person name="Bills G."/>
            <person name="Bluhm B."/>
            <person name="Cannon C."/>
            <person name="Castanera R."/>
            <person name="Culley D."/>
            <person name="Daum C."/>
            <person name="Ezra D."/>
            <person name="Gonzalez J."/>
            <person name="Henrissat B."/>
            <person name="Kuo A."/>
            <person name="Liang C."/>
            <person name="Lipzen A."/>
            <person name="Lutzoni F."/>
            <person name="Magnuson J."/>
            <person name="Mondo S."/>
            <person name="Nolan M."/>
            <person name="Ohm R."/>
            <person name="Pangilinan J."/>
            <person name="Park H.-J."/>
            <person name="Ramirez L."/>
            <person name="Alfaro M."/>
            <person name="Sun H."/>
            <person name="Tritt A."/>
            <person name="Yoshinaga Y."/>
            <person name="Zwiers L.-H."/>
            <person name="Turgeon B."/>
            <person name="Goodwin S."/>
            <person name="Spatafora J."/>
            <person name="Crous P."/>
            <person name="Grigoriev I."/>
        </authorList>
    </citation>
    <scope>NUCLEOTIDE SEQUENCE</scope>
    <source>
        <strain evidence="3">CBS 113389</strain>
    </source>
</reference>
<keyword evidence="2" id="KW-0812">Transmembrane</keyword>
<name>A0A6A6Q8A0_9PEZI</name>
<sequence length="444" mass="48814">MVLEEATSPQEPATYSENAPTSDLDPYATNTTPELSGRPSSYIRIDQPGNNPPLYVNAANLPQPIAVFFKQRRAQEIERDIKEVCQYVGRAVQRPLRQEEADALAYHHARSVRIASYGSPLGAAVATLWAYRQTNFRFPGWSPMATGRFSPDSLGPLKGQLARTTWTIARYNAYGFVGIIFGSMFTTSYAISSSMANRAMDPRLKDFMEALKAKASGKTVERRSQPEGRMEGETFEMARQRKAVSQQQQRAQQQQPQQDESWQQKRRSPKQGGDDMSPTSGGFEDDFMDAGNDTGLMSDGRANAQQQRAENATSTYDMSASSSSPSSPQSRPQNANASAQPRQGSNASNTGGSVWERLRQNAMSGNTSPPNSPSSPSARSQPSRTPTQNSQPSGSDSFSFSRSEEESQLARSEAQKEFDKRVEQEREGHDFSEGRGGAGKSGKW</sequence>
<proteinExistence type="predicted"/>
<dbReference type="EMBL" id="MU001631">
    <property type="protein sequence ID" value="KAF2488166.1"/>
    <property type="molecule type" value="Genomic_DNA"/>
</dbReference>
<dbReference type="OrthoDB" id="4204700at2759"/>
<feature type="region of interest" description="Disordered" evidence="1">
    <location>
        <begin position="238"/>
        <end position="444"/>
    </location>
</feature>
<feature type="compositionally biased region" description="Low complexity" evidence="1">
    <location>
        <begin position="319"/>
        <end position="336"/>
    </location>
</feature>
<keyword evidence="2" id="KW-1133">Transmembrane helix</keyword>
<feature type="compositionally biased region" description="Polar residues" evidence="1">
    <location>
        <begin position="337"/>
        <end position="352"/>
    </location>
</feature>
<evidence type="ECO:0008006" key="5">
    <source>
        <dbReference type="Google" id="ProtNLM"/>
    </source>
</evidence>
<evidence type="ECO:0000256" key="2">
    <source>
        <dbReference type="SAM" id="Phobius"/>
    </source>
</evidence>
<keyword evidence="2" id="KW-0472">Membrane</keyword>
<feature type="compositionally biased region" description="Basic and acidic residues" evidence="1">
    <location>
        <begin position="219"/>
        <end position="233"/>
    </location>
</feature>
<keyword evidence="4" id="KW-1185">Reference proteome</keyword>
<dbReference type="RefSeq" id="XP_033594735.1">
    <property type="nucleotide sequence ID" value="XM_033732494.1"/>
</dbReference>
<feature type="compositionally biased region" description="Low complexity" evidence="1">
    <location>
        <begin position="246"/>
        <end position="261"/>
    </location>
</feature>
<feature type="compositionally biased region" description="Gly residues" evidence="1">
    <location>
        <begin position="434"/>
        <end position="444"/>
    </location>
</feature>
<feature type="compositionally biased region" description="Polar residues" evidence="1">
    <location>
        <begin position="7"/>
        <end position="21"/>
    </location>
</feature>
<protein>
    <recommendedName>
        <fullName evidence="5">Endo-1,3(4)-beta-glucanase</fullName>
    </recommendedName>
</protein>
<organism evidence="3 4">
    <name type="scientific">Neohortaea acidophila</name>
    <dbReference type="NCBI Taxonomy" id="245834"/>
    <lineage>
        <taxon>Eukaryota</taxon>
        <taxon>Fungi</taxon>
        <taxon>Dikarya</taxon>
        <taxon>Ascomycota</taxon>
        <taxon>Pezizomycotina</taxon>
        <taxon>Dothideomycetes</taxon>
        <taxon>Dothideomycetidae</taxon>
        <taxon>Mycosphaerellales</taxon>
        <taxon>Teratosphaeriaceae</taxon>
        <taxon>Neohortaea</taxon>
    </lineage>
</organism>
<evidence type="ECO:0000313" key="4">
    <source>
        <dbReference type="Proteomes" id="UP000799767"/>
    </source>
</evidence>
<evidence type="ECO:0000256" key="1">
    <source>
        <dbReference type="SAM" id="MobiDB-lite"/>
    </source>
</evidence>
<dbReference type="GeneID" id="54473496"/>
<feature type="compositionally biased region" description="Low complexity" evidence="1">
    <location>
        <begin position="301"/>
        <end position="312"/>
    </location>
</feature>
<dbReference type="AlphaFoldDB" id="A0A6A6Q8A0"/>
<feature type="compositionally biased region" description="Basic and acidic residues" evidence="1">
    <location>
        <begin position="413"/>
        <end position="433"/>
    </location>
</feature>
<gene>
    <name evidence="3" type="ORF">BDY17DRAFT_290348</name>
</gene>
<evidence type="ECO:0000313" key="3">
    <source>
        <dbReference type="EMBL" id="KAF2488166.1"/>
    </source>
</evidence>
<feature type="transmembrane region" description="Helical" evidence="2">
    <location>
        <begin position="171"/>
        <end position="191"/>
    </location>
</feature>